<evidence type="ECO:0000313" key="2">
    <source>
        <dbReference type="Proteomes" id="UP000792575"/>
    </source>
</evidence>
<dbReference type="RefSeq" id="YP_008003907.1">
    <property type="nucleotide sequence ID" value="NC_021247.1"/>
</dbReference>
<dbReference type="GeneID" id="15614013"/>
<dbReference type="KEGG" id="vg:15614013"/>
<gene>
    <name evidence="1" type="ORF">AHEV_084</name>
</gene>
<evidence type="ECO:0000313" key="1">
    <source>
        <dbReference type="EMBL" id="CCU55405.1"/>
    </source>
</evidence>
<keyword evidence="2" id="KW-1185">Reference proteome</keyword>
<sequence>MDSNIYKASSSKVNSNVTNKIEHDSLILSIGLQKKDLKIKYVNLYNEVLLRQKNDANIINALKPNSNFFEKYSITERTKQETGIMDKPFIIKSHLKDK</sequence>
<dbReference type="EMBL" id="HF679131">
    <property type="protein sequence ID" value="CCU55405.1"/>
    <property type="molecule type" value="Genomic_DNA"/>
</dbReference>
<name>A0A916KPG2_9POXV</name>
<accession>A0A916KPG2</accession>
<protein>
    <submittedName>
        <fullName evidence="1">Uncharacterized protein</fullName>
    </submittedName>
</protein>
<reference evidence="1" key="1">
    <citation type="journal article" date="2013" name="J. Virol.">
        <title>New Insights into the Evolution of Entomopoxvirinae from the Complete Genome Sequences of Four Entomopoxviruses Infecting Adoxophyes honmai, Choristoneura biennis, Choristoneura rosaceana, and Mythimna separata.</title>
        <authorList>
            <person name="Theze J."/>
            <person name="Takatsuka J."/>
            <person name="Li Z."/>
            <person name="Gallais J."/>
            <person name="Doucet D."/>
            <person name="Arif B."/>
            <person name="Nakai M."/>
            <person name="Herniou E.A."/>
        </authorList>
    </citation>
    <scope>NUCLEOTIDE SEQUENCE</scope>
    <source>
        <strain evidence="1">Tokyo</strain>
    </source>
</reference>
<proteinExistence type="predicted"/>
<dbReference type="Proteomes" id="UP000792575">
    <property type="component" value="Genome"/>
</dbReference>
<organism evidence="1 2">
    <name type="scientific">Adoxophyes honmai entomopoxvirus 'L'</name>
    <dbReference type="NCBI Taxonomy" id="1293540"/>
    <lineage>
        <taxon>Viruses</taxon>
        <taxon>Varidnaviria</taxon>
        <taxon>Bamfordvirae</taxon>
        <taxon>Nucleocytoviricota</taxon>
        <taxon>Pokkesviricetes</taxon>
        <taxon>Chitovirales</taxon>
        <taxon>Poxviridae</taxon>
        <taxon>Entomopoxvirinae</taxon>
        <taxon>Betaentomopoxvirus</taxon>
        <taxon>Betaentomopoxvirus ahonmai</taxon>
    </lineage>
</organism>